<name>A0ABT0PM68_9GAMM</name>
<sequence length="77" mass="8726">NARMWGAEGVPHNALVRRAQWAGMLKRWRNPDLQDCDNVCACGQIGVFAECLFALEASTLHSCRETPMFVLVLHVWK</sequence>
<protein>
    <submittedName>
        <fullName evidence="1">Uncharacterized protein</fullName>
    </submittedName>
</protein>
<feature type="non-terminal residue" evidence="1">
    <location>
        <position position="1"/>
    </location>
</feature>
<accession>A0ABT0PM68</accession>
<comment type="caution">
    <text evidence="1">The sequence shown here is derived from an EMBL/GenBank/DDBJ whole genome shotgun (WGS) entry which is preliminary data.</text>
</comment>
<evidence type="ECO:0000313" key="2">
    <source>
        <dbReference type="Proteomes" id="UP001203338"/>
    </source>
</evidence>
<dbReference type="EMBL" id="JAMFLX010000146">
    <property type="protein sequence ID" value="MCL6272341.1"/>
    <property type="molecule type" value="Genomic_DNA"/>
</dbReference>
<proteinExistence type="predicted"/>
<gene>
    <name evidence="1" type="ORF">M3P05_20705</name>
</gene>
<dbReference type="Proteomes" id="UP001203338">
    <property type="component" value="Unassembled WGS sequence"/>
</dbReference>
<evidence type="ECO:0000313" key="1">
    <source>
        <dbReference type="EMBL" id="MCL6272341.1"/>
    </source>
</evidence>
<keyword evidence="2" id="KW-1185">Reference proteome</keyword>
<organism evidence="1 2">
    <name type="scientific">Parendozoicomonas callyspongiae</name>
    <dbReference type="NCBI Taxonomy" id="2942213"/>
    <lineage>
        <taxon>Bacteria</taxon>
        <taxon>Pseudomonadati</taxon>
        <taxon>Pseudomonadota</taxon>
        <taxon>Gammaproteobacteria</taxon>
        <taxon>Oceanospirillales</taxon>
        <taxon>Endozoicomonadaceae</taxon>
        <taxon>Parendozoicomonas</taxon>
    </lineage>
</organism>
<dbReference type="RefSeq" id="WP_249702048.1">
    <property type="nucleotide sequence ID" value="NZ_JAMFLX010000146.1"/>
</dbReference>
<reference evidence="1 2" key="1">
    <citation type="submission" date="2022-05" db="EMBL/GenBank/DDBJ databases">
        <authorList>
            <person name="Park J.-S."/>
        </authorList>
    </citation>
    <scope>NUCLEOTIDE SEQUENCE [LARGE SCALE GENOMIC DNA]</scope>
    <source>
        <strain evidence="1 2">2012CJ34-2</strain>
    </source>
</reference>